<accession>A0ACC2I9T3</accession>
<protein>
    <submittedName>
        <fullName evidence="1">Uncharacterized protein</fullName>
    </submittedName>
</protein>
<dbReference type="Proteomes" id="UP001153334">
    <property type="component" value="Unassembled WGS sequence"/>
</dbReference>
<keyword evidence="2" id="KW-1185">Reference proteome</keyword>
<sequence length="237" mass="26891">MEAAKTDALLSYETVHQSGAVNVELSRYQRLISKFQEAEYNVFFSLNLLNIVQNAVFTLSTLLLCYLDVYQISIDLQDVAMFVTLLTYIAQLQAPLNFFGSFYTQVQNNLVDAERMLELFKEMPTVTDRKDAVELETCNGRISFRDVSFAYNEGQRKALRNVSFEVEPGTSTAIVGESGSGKSTILKLLFRFYDVDDGRIEIDGKDLRDLRLESLRNHIGVVPQEYVPLKRSCPLPS</sequence>
<proteinExistence type="predicted"/>
<evidence type="ECO:0000313" key="2">
    <source>
        <dbReference type="Proteomes" id="UP001153334"/>
    </source>
</evidence>
<name>A0ACC2I9T3_9PEZI</name>
<evidence type="ECO:0000313" key="1">
    <source>
        <dbReference type="EMBL" id="KAJ8111891.1"/>
    </source>
</evidence>
<gene>
    <name evidence="1" type="ORF">ONZ43_g5517</name>
</gene>
<comment type="caution">
    <text evidence="1">The sequence shown here is derived from an EMBL/GenBank/DDBJ whole genome shotgun (WGS) entry which is preliminary data.</text>
</comment>
<organism evidence="1 2">
    <name type="scientific">Nemania bipapillata</name>
    <dbReference type="NCBI Taxonomy" id="110536"/>
    <lineage>
        <taxon>Eukaryota</taxon>
        <taxon>Fungi</taxon>
        <taxon>Dikarya</taxon>
        <taxon>Ascomycota</taxon>
        <taxon>Pezizomycotina</taxon>
        <taxon>Sordariomycetes</taxon>
        <taxon>Xylariomycetidae</taxon>
        <taxon>Xylariales</taxon>
        <taxon>Xylariaceae</taxon>
        <taxon>Nemania</taxon>
    </lineage>
</organism>
<reference evidence="1" key="1">
    <citation type="submission" date="2022-11" db="EMBL/GenBank/DDBJ databases">
        <title>Genome Sequence of Nemania bipapillata.</title>
        <authorList>
            <person name="Buettner E."/>
        </authorList>
    </citation>
    <scope>NUCLEOTIDE SEQUENCE</scope>
    <source>
        <strain evidence="1">CP14</strain>
    </source>
</reference>
<dbReference type="EMBL" id="JAPESX010001730">
    <property type="protein sequence ID" value="KAJ8111891.1"/>
    <property type="molecule type" value="Genomic_DNA"/>
</dbReference>